<feature type="binding site" description="axial binding residue" evidence="15">
    <location>
        <position position="63"/>
    </location>
    <ligand>
        <name>heme</name>
        <dbReference type="ChEBI" id="CHEBI:30413"/>
    </ligand>
    <ligandPart>
        <name>Fe</name>
        <dbReference type="ChEBI" id="CHEBI:18248"/>
    </ligandPart>
</feature>
<dbReference type="SMART" id="SM00747">
    <property type="entry name" value="CFEM"/>
    <property type="match status" value="1"/>
</dbReference>
<evidence type="ECO:0000256" key="12">
    <source>
        <dbReference type="ARBA" id="ARBA00023157"/>
    </source>
</evidence>
<keyword evidence="8 15" id="KW-0479">Metal-binding</keyword>
<comment type="subcellular location">
    <subcellularLocation>
        <location evidence="1">Cell membrane</location>
        <topology evidence="1">Lipid-anchor</topology>
        <topology evidence="1">GPI-anchor</topology>
    </subcellularLocation>
    <subcellularLocation>
        <location evidence="2">Secreted</location>
    </subcellularLocation>
</comment>
<dbReference type="GO" id="GO:0098552">
    <property type="term" value="C:side of membrane"/>
    <property type="evidence" value="ECO:0007669"/>
    <property type="project" value="UniProtKB-KW"/>
</dbReference>
<evidence type="ECO:0000256" key="11">
    <source>
        <dbReference type="ARBA" id="ARBA00023136"/>
    </source>
</evidence>
<feature type="region of interest" description="Disordered" evidence="16">
    <location>
        <begin position="133"/>
        <end position="171"/>
    </location>
</feature>
<keyword evidence="12 15" id="KW-1015">Disulfide bond</keyword>
<dbReference type="PANTHER" id="PTHR37928">
    <property type="entry name" value="CFEM DOMAIN PROTEIN (AFU_ORTHOLOGUE AFUA_6G14090)"/>
    <property type="match status" value="1"/>
</dbReference>
<evidence type="ECO:0000256" key="5">
    <source>
        <dbReference type="ARBA" id="ARBA00022525"/>
    </source>
</evidence>
<evidence type="ECO:0000256" key="10">
    <source>
        <dbReference type="ARBA" id="ARBA00023004"/>
    </source>
</evidence>
<proteinExistence type="inferred from homology"/>
<evidence type="ECO:0000256" key="13">
    <source>
        <dbReference type="ARBA" id="ARBA00023180"/>
    </source>
</evidence>
<keyword evidence="14" id="KW-0449">Lipoprotein</keyword>
<evidence type="ECO:0000256" key="16">
    <source>
        <dbReference type="SAM" id="MobiDB-lite"/>
    </source>
</evidence>
<evidence type="ECO:0000313" key="19">
    <source>
        <dbReference type="EMBL" id="EGV65198.1"/>
    </source>
</evidence>
<keyword evidence="10 15" id="KW-0408">Iron</keyword>
<keyword evidence="4" id="KW-1003">Cell membrane</keyword>
<dbReference type="GO" id="GO:0046872">
    <property type="term" value="F:metal ion binding"/>
    <property type="evidence" value="ECO:0007669"/>
    <property type="project" value="UniProtKB-UniRule"/>
</dbReference>
<dbReference type="GO" id="GO:0005886">
    <property type="term" value="C:plasma membrane"/>
    <property type="evidence" value="ECO:0007669"/>
    <property type="project" value="UniProtKB-SubCell"/>
</dbReference>
<dbReference type="PROSITE" id="PS52012">
    <property type="entry name" value="CFEM"/>
    <property type="match status" value="1"/>
</dbReference>
<evidence type="ECO:0000256" key="15">
    <source>
        <dbReference type="PROSITE-ProRule" id="PRU01356"/>
    </source>
</evidence>
<dbReference type="EMBL" id="GL996515">
    <property type="protein sequence ID" value="EGV65198.1"/>
    <property type="molecule type" value="Genomic_DNA"/>
</dbReference>
<keyword evidence="9 17" id="KW-0732">Signal</keyword>
<evidence type="ECO:0000256" key="4">
    <source>
        <dbReference type="ARBA" id="ARBA00022475"/>
    </source>
</evidence>
<evidence type="ECO:0000256" key="1">
    <source>
        <dbReference type="ARBA" id="ARBA00004609"/>
    </source>
</evidence>
<dbReference type="InterPro" id="IPR008427">
    <property type="entry name" value="Extracellular_membr_CFEM_dom"/>
</dbReference>
<dbReference type="AlphaFoldDB" id="G3B1I0"/>
<dbReference type="HOGENOM" id="CLU_079397_1_0_1"/>
<evidence type="ECO:0000313" key="20">
    <source>
        <dbReference type="Proteomes" id="UP000000707"/>
    </source>
</evidence>
<keyword evidence="6 15" id="KW-0349">Heme</keyword>
<sequence length="195" mass="19953">MQFGLLILYLSSVITASNWDTYPQVPKTASINGFADPIYSELPSCAKDCVKVSVGNTPCPYWDTGCLCVMPQWSGLVGQCIAADCEGEDVVSATSLAYSLCSSVGANLWLMPSSITAALTAAAVQSSSSITSEAEAEAEATGNNTSSDSDSSSGSSSASSSGTSSSSSSRDGAMEIKVTGSLFMIILGSLFAILM</sequence>
<evidence type="ECO:0000256" key="6">
    <source>
        <dbReference type="ARBA" id="ARBA00022617"/>
    </source>
</evidence>
<evidence type="ECO:0000256" key="17">
    <source>
        <dbReference type="SAM" id="SignalP"/>
    </source>
</evidence>
<feature type="disulfide bond" evidence="15">
    <location>
        <begin position="45"/>
        <end position="85"/>
    </location>
</feature>
<dbReference type="OrthoDB" id="2496787at2759"/>
<feature type="compositionally biased region" description="Low complexity" evidence="16">
    <location>
        <begin position="133"/>
        <end position="169"/>
    </location>
</feature>
<dbReference type="Proteomes" id="UP000000707">
    <property type="component" value="Unassembled WGS sequence"/>
</dbReference>
<feature type="signal peptide" evidence="17">
    <location>
        <begin position="1"/>
        <end position="16"/>
    </location>
</feature>
<dbReference type="PANTHER" id="PTHR37928:SF2">
    <property type="entry name" value="GPI ANCHORED CFEM DOMAIN PROTEIN (AFU_ORTHOLOGUE AFUA_6G10580)"/>
    <property type="match status" value="1"/>
</dbReference>
<keyword evidence="11" id="KW-0472">Membrane</keyword>
<keyword evidence="20" id="KW-1185">Reference proteome</keyword>
<keyword evidence="7" id="KW-0336">GPI-anchor</keyword>
<dbReference type="GO" id="GO:0005576">
    <property type="term" value="C:extracellular region"/>
    <property type="evidence" value="ECO:0007669"/>
    <property type="project" value="UniProtKB-SubCell"/>
</dbReference>
<feature type="chain" id="PRO_5003442478" description="CFEM domain-containing protein" evidence="17">
    <location>
        <begin position="17"/>
        <end position="195"/>
    </location>
</feature>
<gene>
    <name evidence="19" type="ORF">CANTEDRAFT_113721</name>
</gene>
<comment type="similarity">
    <text evidence="3">Belongs to the RBT5 family.</text>
</comment>
<evidence type="ECO:0000259" key="18">
    <source>
        <dbReference type="PROSITE" id="PS52012"/>
    </source>
</evidence>
<feature type="disulfide bond" evidence="15">
    <location>
        <begin position="49"/>
        <end position="80"/>
    </location>
</feature>
<evidence type="ECO:0000256" key="3">
    <source>
        <dbReference type="ARBA" id="ARBA00010031"/>
    </source>
</evidence>
<feature type="domain" description="CFEM" evidence="18">
    <location>
        <begin position="17"/>
        <end position="126"/>
    </location>
</feature>
<evidence type="ECO:0000256" key="7">
    <source>
        <dbReference type="ARBA" id="ARBA00022622"/>
    </source>
</evidence>
<protein>
    <recommendedName>
        <fullName evidence="18">CFEM domain-containing protein</fullName>
    </recommendedName>
</protein>
<organism evidence="20">
    <name type="scientific">Candida tenuis (strain ATCC 10573 / BCRC 21748 / CBS 615 / JCM 9827 / NBRC 10315 / NRRL Y-1498 / VKM Y-70)</name>
    <name type="common">Yeast</name>
    <name type="synonym">Yamadazyma tenuis</name>
    <dbReference type="NCBI Taxonomy" id="590646"/>
    <lineage>
        <taxon>Eukaryota</taxon>
        <taxon>Fungi</taxon>
        <taxon>Dikarya</taxon>
        <taxon>Ascomycota</taxon>
        <taxon>Saccharomycotina</taxon>
        <taxon>Pichiomycetes</taxon>
        <taxon>Debaryomycetaceae</taxon>
        <taxon>Yamadazyma</taxon>
    </lineage>
</organism>
<feature type="disulfide bond" evidence="15">
    <location>
        <begin position="59"/>
        <end position="66"/>
    </location>
</feature>
<evidence type="ECO:0000256" key="9">
    <source>
        <dbReference type="ARBA" id="ARBA00022729"/>
    </source>
</evidence>
<evidence type="ECO:0000256" key="8">
    <source>
        <dbReference type="ARBA" id="ARBA00022723"/>
    </source>
</evidence>
<keyword evidence="5" id="KW-0964">Secreted</keyword>
<evidence type="ECO:0000256" key="14">
    <source>
        <dbReference type="ARBA" id="ARBA00023288"/>
    </source>
</evidence>
<dbReference type="Pfam" id="PF05730">
    <property type="entry name" value="CFEM"/>
    <property type="match status" value="1"/>
</dbReference>
<name>G3B1I0_CANTC</name>
<reference evidence="19 20" key="1">
    <citation type="journal article" date="2011" name="Proc. Natl. Acad. Sci. U.S.A.">
        <title>Comparative genomics of xylose-fermenting fungi for enhanced biofuel production.</title>
        <authorList>
            <person name="Wohlbach D.J."/>
            <person name="Kuo A."/>
            <person name="Sato T.K."/>
            <person name="Potts K.M."/>
            <person name="Salamov A.A."/>
            <person name="LaButti K.M."/>
            <person name="Sun H."/>
            <person name="Clum A."/>
            <person name="Pangilinan J.L."/>
            <person name="Lindquist E.A."/>
            <person name="Lucas S."/>
            <person name="Lapidus A."/>
            <person name="Jin M."/>
            <person name="Gunawan C."/>
            <person name="Balan V."/>
            <person name="Dale B.E."/>
            <person name="Jeffries T.W."/>
            <person name="Zinkel R."/>
            <person name="Barry K.W."/>
            <person name="Grigoriev I.V."/>
            <person name="Gasch A.P."/>
        </authorList>
    </citation>
    <scope>NUCLEOTIDE SEQUENCE [LARGE SCALE GENOMIC DNA]</scope>
    <source>
        <strain evidence="20">ATCC 10573 / BCRC 21748 / CBS 615 / JCM 9827 / NBRC 10315 / NRRL Y-1498 / VKM Y-70</strain>
    </source>
</reference>
<feature type="disulfide bond" evidence="15">
    <location>
        <begin position="68"/>
        <end position="101"/>
    </location>
</feature>
<accession>G3B1I0</accession>
<keyword evidence="13" id="KW-0325">Glycoprotein</keyword>
<evidence type="ECO:0000256" key="2">
    <source>
        <dbReference type="ARBA" id="ARBA00004613"/>
    </source>
</evidence>
<dbReference type="InterPro" id="IPR051735">
    <property type="entry name" value="CFEM_domain"/>
</dbReference>